<evidence type="ECO:0000256" key="1">
    <source>
        <dbReference type="SAM" id="SignalP"/>
    </source>
</evidence>
<dbReference type="EMBL" id="SOZE01000011">
    <property type="protein sequence ID" value="TFF37266.1"/>
    <property type="molecule type" value="Genomic_DNA"/>
</dbReference>
<gene>
    <name evidence="2" type="ORF">E2R66_12580</name>
</gene>
<evidence type="ECO:0000313" key="2">
    <source>
        <dbReference type="EMBL" id="TFF37266.1"/>
    </source>
</evidence>
<feature type="chain" id="PRO_5021249963" description="DUF3078 domain-containing protein" evidence="1">
    <location>
        <begin position="22"/>
        <end position="476"/>
    </location>
</feature>
<evidence type="ECO:0000313" key="3">
    <source>
        <dbReference type="Proteomes" id="UP000297540"/>
    </source>
</evidence>
<comment type="caution">
    <text evidence="2">The sequence shown here is derived from an EMBL/GenBank/DDBJ whole genome shotgun (WGS) entry which is preliminary data.</text>
</comment>
<dbReference type="RefSeq" id="WP_133231304.1">
    <property type="nucleotide sequence ID" value="NZ_SOZE01000011.1"/>
</dbReference>
<evidence type="ECO:0008006" key="4">
    <source>
        <dbReference type="Google" id="ProtNLM"/>
    </source>
</evidence>
<proteinExistence type="predicted"/>
<name>A0A4Y8SFU9_9SPHI</name>
<reference evidence="2 3" key="1">
    <citation type="journal article" date="2017" name="Int. J. Syst. Evol. Microbiol.">
        <title>Mucilaginibacterpsychrotolerans sp. nov., isolated from peatlands.</title>
        <authorList>
            <person name="Deng Y."/>
            <person name="Shen L."/>
            <person name="Xu B."/>
            <person name="Liu Y."/>
            <person name="Gu Z."/>
            <person name="Liu H."/>
            <person name="Zhou Y."/>
        </authorList>
    </citation>
    <scope>NUCLEOTIDE SEQUENCE [LARGE SCALE GENOMIC DNA]</scope>
    <source>
        <strain evidence="2 3">NH7-4</strain>
    </source>
</reference>
<dbReference type="Proteomes" id="UP000297540">
    <property type="component" value="Unassembled WGS sequence"/>
</dbReference>
<keyword evidence="1" id="KW-0732">Signal</keyword>
<sequence>MKKILSLTLGIGLLLANRTMAQSGQDTITVNSAVNSAIQEGRKASTGASQDVLSNYLQVVAKNLKSDNSSFQLKLNWFALNPMDSASKYKNENFLKTAWQRNGEFTFSGGLDKSNKLNSFTAGLTYNFLNRRDVSMHRYTAAYYSYFTEEGLILPDAVAHLQPVVTEFIEHKVDSLIYTMFSAGQKVSELKKAINNRLPDVLRGLSSDDAQVKRLQDQLNADIADKTLSRSSLSASLTTKIHEFSVSEAQEAIDEPLNAYVGSLGKTALNFPKFITPKQTADIVKYIDDRVRNSSILHGGLGANTLIEVNTKVRDKYEQLIKYVSRQPLLTFGYLYTYGTGTALSSHVGGFTYLQGIGSVDATKTGQFKASLTDTLSGDDLTGKTRNFGRNIVAFQAGYNQVLALQKKVSVMEINVALEEDWATNGYVAKTDKTKFYFNAYFRARLPATPWIKLDLKWAPGGNVLGLLDFTYNLDK</sequence>
<protein>
    <recommendedName>
        <fullName evidence="4">DUF3078 domain-containing protein</fullName>
    </recommendedName>
</protein>
<accession>A0A4Y8SFU9</accession>
<feature type="signal peptide" evidence="1">
    <location>
        <begin position="1"/>
        <end position="21"/>
    </location>
</feature>
<organism evidence="2 3">
    <name type="scientific">Mucilaginibacter psychrotolerans</name>
    <dbReference type="NCBI Taxonomy" id="1524096"/>
    <lineage>
        <taxon>Bacteria</taxon>
        <taxon>Pseudomonadati</taxon>
        <taxon>Bacteroidota</taxon>
        <taxon>Sphingobacteriia</taxon>
        <taxon>Sphingobacteriales</taxon>
        <taxon>Sphingobacteriaceae</taxon>
        <taxon>Mucilaginibacter</taxon>
    </lineage>
</organism>
<dbReference type="OrthoDB" id="1326180at2"/>
<dbReference type="AlphaFoldDB" id="A0A4Y8SFU9"/>
<keyword evidence="3" id="KW-1185">Reference proteome</keyword>